<dbReference type="InterPro" id="IPR013149">
    <property type="entry name" value="ADH-like_C"/>
</dbReference>
<protein>
    <recommendedName>
        <fullName evidence="1">Enoyl reductase (ER) domain-containing protein</fullName>
    </recommendedName>
</protein>
<organism evidence="2 3">
    <name type="scientific">Diaporthe eres</name>
    <name type="common">Phomopsis oblonga</name>
    <dbReference type="NCBI Taxonomy" id="83184"/>
    <lineage>
        <taxon>Eukaryota</taxon>
        <taxon>Fungi</taxon>
        <taxon>Dikarya</taxon>
        <taxon>Ascomycota</taxon>
        <taxon>Pezizomycotina</taxon>
        <taxon>Sordariomycetes</taxon>
        <taxon>Sordariomycetidae</taxon>
        <taxon>Diaporthales</taxon>
        <taxon>Diaporthaceae</taxon>
        <taxon>Diaporthe</taxon>
        <taxon>Diaporthe eres species complex</taxon>
    </lineage>
</organism>
<accession>A0ABR1NVD8</accession>
<sequence length="364" mass="38529">MGSTSQQTGRWVLDSAQQGISSLRYDPGASFTADQVGPEEVLVEIHAASLNYRELAICRGNPASAIPLPATPDVIPGSDGAGVTLAVGSAVPRSSPWLQPGAKVVTHMVPHIEDDALPNLEDVCSGLGQKLNGTLCRQVILHHSALVPMPEHMTFEEAATLTCSGLTAWNALMGMPGREVKEGDWVLVQGTGGVSVAALQIAVAAGADVVAITSSDAKADRLLSLGARHVINYRKHANWGELARGFTPKGRGVDHVVDVVGATTMAESLSAVRLHGLITVAGMVGGSGGAEKIPDVMSALWKLCVLRGIYLGSRSMFKDMVRFLEQKQVRPALDDVAFSLEDAKSAFERLEKQQHFSKVVIKTT</sequence>
<reference evidence="2 3" key="1">
    <citation type="submission" date="2024-02" db="EMBL/GenBank/DDBJ databases">
        <title>De novo assembly and annotation of 12 fungi associated with fruit tree decline syndrome in Ontario, Canada.</title>
        <authorList>
            <person name="Sulman M."/>
            <person name="Ellouze W."/>
            <person name="Ilyukhin E."/>
        </authorList>
    </citation>
    <scope>NUCLEOTIDE SEQUENCE [LARGE SCALE GENOMIC DNA]</scope>
    <source>
        <strain evidence="2 3">M169</strain>
    </source>
</reference>
<feature type="domain" description="Enoyl reductase (ER)" evidence="1">
    <location>
        <begin position="19"/>
        <end position="361"/>
    </location>
</feature>
<dbReference type="InterPro" id="IPR011032">
    <property type="entry name" value="GroES-like_sf"/>
</dbReference>
<dbReference type="EMBL" id="JAKNSF020000097">
    <property type="protein sequence ID" value="KAK7716776.1"/>
    <property type="molecule type" value="Genomic_DNA"/>
</dbReference>
<evidence type="ECO:0000313" key="3">
    <source>
        <dbReference type="Proteomes" id="UP001430848"/>
    </source>
</evidence>
<dbReference type="Gene3D" id="3.40.50.720">
    <property type="entry name" value="NAD(P)-binding Rossmann-like Domain"/>
    <property type="match status" value="1"/>
</dbReference>
<dbReference type="SUPFAM" id="SSF50129">
    <property type="entry name" value="GroES-like"/>
    <property type="match status" value="1"/>
</dbReference>
<dbReference type="InterPro" id="IPR020843">
    <property type="entry name" value="ER"/>
</dbReference>
<dbReference type="SMART" id="SM00829">
    <property type="entry name" value="PKS_ER"/>
    <property type="match status" value="1"/>
</dbReference>
<comment type="caution">
    <text evidence="2">The sequence shown here is derived from an EMBL/GenBank/DDBJ whole genome shotgun (WGS) entry which is preliminary data.</text>
</comment>
<dbReference type="CDD" id="cd08276">
    <property type="entry name" value="MDR7"/>
    <property type="match status" value="1"/>
</dbReference>
<dbReference type="PANTHER" id="PTHR45033">
    <property type="match status" value="1"/>
</dbReference>
<evidence type="ECO:0000259" key="1">
    <source>
        <dbReference type="SMART" id="SM00829"/>
    </source>
</evidence>
<keyword evidence="3" id="KW-1185">Reference proteome</keyword>
<proteinExistence type="predicted"/>
<dbReference type="InterPro" id="IPR013154">
    <property type="entry name" value="ADH-like_N"/>
</dbReference>
<evidence type="ECO:0000313" key="2">
    <source>
        <dbReference type="EMBL" id="KAK7716776.1"/>
    </source>
</evidence>
<dbReference type="Pfam" id="PF08240">
    <property type="entry name" value="ADH_N"/>
    <property type="match status" value="1"/>
</dbReference>
<dbReference type="Pfam" id="PF00107">
    <property type="entry name" value="ADH_zinc_N"/>
    <property type="match status" value="1"/>
</dbReference>
<dbReference type="Proteomes" id="UP001430848">
    <property type="component" value="Unassembled WGS sequence"/>
</dbReference>
<dbReference type="InterPro" id="IPR036291">
    <property type="entry name" value="NAD(P)-bd_dom_sf"/>
</dbReference>
<gene>
    <name evidence="2" type="ORF">SLS63_010979</name>
</gene>
<name>A0ABR1NVD8_DIAER</name>
<dbReference type="Gene3D" id="3.90.180.10">
    <property type="entry name" value="Medium-chain alcohol dehydrogenases, catalytic domain"/>
    <property type="match status" value="1"/>
</dbReference>
<dbReference type="InterPro" id="IPR052711">
    <property type="entry name" value="Zinc_ADH-like"/>
</dbReference>
<dbReference type="SUPFAM" id="SSF51735">
    <property type="entry name" value="NAD(P)-binding Rossmann-fold domains"/>
    <property type="match status" value="1"/>
</dbReference>
<dbReference type="PANTHER" id="PTHR45033:SF2">
    <property type="entry name" value="ZINC-TYPE ALCOHOL DEHYDROGENASE-LIKE PROTEIN C1773.06C"/>
    <property type="match status" value="1"/>
</dbReference>